<dbReference type="SUPFAM" id="SSF81383">
    <property type="entry name" value="F-box domain"/>
    <property type="match status" value="1"/>
</dbReference>
<dbReference type="InterPro" id="IPR001810">
    <property type="entry name" value="F-box_dom"/>
</dbReference>
<sequence>MDTNHGGRLKAQQQSSRKRLQFVFVLLDPVHKRSVSKHTGQSWSKYQDQGLDDRRLFRFKKRRSRKEDEFTFVSPISGQPPEAPVFSLPTELLFQIFEECCFTEHPHAILRLSMVCSRWRDVSLSLPHIGSTIGIPIDVQRRKVLKKQRDIVDLYLQRSNTSPAIHNSLFSVRCGK</sequence>
<dbReference type="InterPro" id="IPR036047">
    <property type="entry name" value="F-box-like_dom_sf"/>
</dbReference>
<evidence type="ECO:0000313" key="2">
    <source>
        <dbReference type="EMBL" id="KAK0479308.1"/>
    </source>
</evidence>
<dbReference type="EMBL" id="JAUEPR010000012">
    <property type="protein sequence ID" value="KAK0479308.1"/>
    <property type="molecule type" value="Genomic_DNA"/>
</dbReference>
<dbReference type="Proteomes" id="UP001175227">
    <property type="component" value="Unassembled WGS sequence"/>
</dbReference>
<protein>
    <recommendedName>
        <fullName evidence="1">F-box domain-containing protein</fullName>
    </recommendedName>
</protein>
<gene>
    <name evidence="2" type="ORF">IW261DRAFT_1564686</name>
</gene>
<organism evidence="2 3">
    <name type="scientific">Armillaria novae-zelandiae</name>
    <dbReference type="NCBI Taxonomy" id="153914"/>
    <lineage>
        <taxon>Eukaryota</taxon>
        <taxon>Fungi</taxon>
        <taxon>Dikarya</taxon>
        <taxon>Basidiomycota</taxon>
        <taxon>Agaricomycotina</taxon>
        <taxon>Agaricomycetes</taxon>
        <taxon>Agaricomycetidae</taxon>
        <taxon>Agaricales</taxon>
        <taxon>Marasmiineae</taxon>
        <taxon>Physalacriaceae</taxon>
        <taxon>Armillaria</taxon>
    </lineage>
</organism>
<keyword evidence="3" id="KW-1185">Reference proteome</keyword>
<accession>A0AA39UAJ2</accession>
<evidence type="ECO:0000259" key="1">
    <source>
        <dbReference type="Pfam" id="PF12937"/>
    </source>
</evidence>
<dbReference type="AlphaFoldDB" id="A0AA39UAJ2"/>
<reference evidence="2" key="1">
    <citation type="submission" date="2023-06" db="EMBL/GenBank/DDBJ databases">
        <authorList>
            <consortium name="Lawrence Berkeley National Laboratory"/>
            <person name="Ahrendt S."/>
            <person name="Sahu N."/>
            <person name="Indic B."/>
            <person name="Wong-Bajracharya J."/>
            <person name="Merenyi Z."/>
            <person name="Ke H.-M."/>
            <person name="Monk M."/>
            <person name="Kocsube S."/>
            <person name="Drula E."/>
            <person name="Lipzen A."/>
            <person name="Balint B."/>
            <person name="Henrissat B."/>
            <person name="Andreopoulos B."/>
            <person name="Martin F.M."/>
            <person name="Harder C.B."/>
            <person name="Rigling D."/>
            <person name="Ford K.L."/>
            <person name="Foster G.D."/>
            <person name="Pangilinan J."/>
            <person name="Papanicolaou A."/>
            <person name="Barry K."/>
            <person name="LaButti K."/>
            <person name="Viragh M."/>
            <person name="Koriabine M."/>
            <person name="Yan M."/>
            <person name="Riley R."/>
            <person name="Champramary S."/>
            <person name="Plett K.L."/>
            <person name="Tsai I.J."/>
            <person name="Slot J."/>
            <person name="Sipos G."/>
            <person name="Plett J."/>
            <person name="Nagy L.G."/>
            <person name="Grigoriev I.V."/>
        </authorList>
    </citation>
    <scope>NUCLEOTIDE SEQUENCE</scope>
    <source>
        <strain evidence="2">ICMP 16352</strain>
    </source>
</reference>
<dbReference type="Pfam" id="PF12937">
    <property type="entry name" value="F-box-like"/>
    <property type="match status" value="1"/>
</dbReference>
<comment type="caution">
    <text evidence="2">The sequence shown here is derived from an EMBL/GenBank/DDBJ whole genome shotgun (WGS) entry which is preliminary data.</text>
</comment>
<feature type="domain" description="F-box" evidence="1">
    <location>
        <begin position="87"/>
        <end position="123"/>
    </location>
</feature>
<proteinExistence type="predicted"/>
<evidence type="ECO:0000313" key="3">
    <source>
        <dbReference type="Proteomes" id="UP001175227"/>
    </source>
</evidence>
<name>A0AA39UAJ2_9AGAR</name>
<dbReference type="Gene3D" id="1.20.1280.50">
    <property type="match status" value="1"/>
</dbReference>